<name>V4SZX1_CITCL</name>
<sequence length="51" mass="5947">MLEEERSRRQAAENELKNMQEEMNGVKSTLTEVLKYVRAQKEANAIETFDS</sequence>
<proteinExistence type="predicted"/>
<protein>
    <submittedName>
        <fullName evidence="2">Uncharacterized protein</fullName>
    </submittedName>
</protein>
<dbReference type="KEGG" id="cic:CICLE_v10013298mg"/>
<keyword evidence="3" id="KW-1185">Reference proteome</keyword>
<dbReference type="Gramene" id="ESR42786">
    <property type="protein sequence ID" value="ESR42786"/>
    <property type="gene ID" value="CICLE_v10013298mg"/>
</dbReference>
<dbReference type="Proteomes" id="UP000030687">
    <property type="component" value="Unassembled WGS sequence"/>
</dbReference>
<evidence type="ECO:0000313" key="3">
    <source>
        <dbReference type="Proteomes" id="UP000030687"/>
    </source>
</evidence>
<dbReference type="AlphaFoldDB" id="V4SZX1"/>
<gene>
    <name evidence="2" type="ORF">CICLE_v10013298mg</name>
</gene>
<evidence type="ECO:0000256" key="1">
    <source>
        <dbReference type="SAM" id="MobiDB-lite"/>
    </source>
</evidence>
<dbReference type="InParanoid" id="V4SZX1"/>
<dbReference type="EMBL" id="KI536861">
    <property type="protein sequence ID" value="ESR42786.1"/>
    <property type="molecule type" value="Genomic_DNA"/>
</dbReference>
<organism evidence="2 3">
    <name type="scientific">Citrus clementina</name>
    <name type="common">Clementine</name>
    <name type="synonym">Citrus deliciosa x Citrus sinensis</name>
    <dbReference type="NCBI Taxonomy" id="85681"/>
    <lineage>
        <taxon>Eukaryota</taxon>
        <taxon>Viridiplantae</taxon>
        <taxon>Streptophyta</taxon>
        <taxon>Embryophyta</taxon>
        <taxon>Tracheophyta</taxon>
        <taxon>Spermatophyta</taxon>
        <taxon>Magnoliopsida</taxon>
        <taxon>eudicotyledons</taxon>
        <taxon>Gunneridae</taxon>
        <taxon>Pentapetalae</taxon>
        <taxon>rosids</taxon>
        <taxon>malvids</taxon>
        <taxon>Sapindales</taxon>
        <taxon>Rutaceae</taxon>
        <taxon>Aurantioideae</taxon>
        <taxon>Citrus</taxon>
    </lineage>
</organism>
<evidence type="ECO:0000313" key="2">
    <source>
        <dbReference type="EMBL" id="ESR42786.1"/>
    </source>
</evidence>
<accession>V4SZX1</accession>
<reference evidence="2 3" key="1">
    <citation type="submission" date="2013-10" db="EMBL/GenBank/DDBJ databases">
        <authorList>
            <consortium name="International Citrus Genome Consortium"/>
            <person name="Jenkins J."/>
            <person name="Schmutz J."/>
            <person name="Prochnik S."/>
            <person name="Rokhsar D."/>
            <person name="Gmitter F."/>
            <person name="Ollitrault P."/>
            <person name="Machado M."/>
            <person name="Talon M."/>
            <person name="Wincker P."/>
            <person name="Jaillon O."/>
            <person name="Morgante M."/>
        </authorList>
    </citation>
    <scope>NUCLEOTIDE SEQUENCE</scope>
    <source>
        <strain evidence="3">cv. Clemenules</strain>
    </source>
</reference>
<feature type="compositionally biased region" description="Basic and acidic residues" evidence="1">
    <location>
        <begin position="1"/>
        <end position="20"/>
    </location>
</feature>
<feature type="region of interest" description="Disordered" evidence="1">
    <location>
        <begin position="1"/>
        <end position="23"/>
    </location>
</feature>